<keyword evidence="2 6" id="KW-0963">Cytoplasm</keyword>
<keyword evidence="9" id="KW-1185">Reference proteome</keyword>
<dbReference type="InterPro" id="IPR003761">
    <property type="entry name" value="Exonuc_VII_S"/>
</dbReference>
<dbReference type="GO" id="GO:0009318">
    <property type="term" value="C:exodeoxyribonuclease VII complex"/>
    <property type="evidence" value="ECO:0007669"/>
    <property type="project" value="UniProtKB-UniRule"/>
</dbReference>
<dbReference type="PANTHER" id="PTHR34137">
    <property type="entry name" value="EXODEOXYRIBONUCLEASE 7 SMALL SUBUNIT"/>
    <property type="match status" value="1"/>
</dbReference>
<dbReference type="Pfam" id="PF02609">
    <property type="entry name" value="Exonuc_VII_S"/>
    <property type="match status" value="1"/>
</dbReference>
<dbReference type="InterPro" id="IPR037004">
    <property type="entry name" value="Exonuc_VII_ssu_sf"/>
</dbReference>
<evidence type="ECO:0000313" key="8">
    <source>
        <dbReference type="EMBL" id="QID18680.1"/>
    </source>
</evidence>
<dbReference type="Gene3D" id="1.10.287.1040">
    <property type="entry name" value="Exonuclease VII, small subunit"/>
    <property type="match status" value="1"/>
</dbReference>
<dbReference type="KEGG" id="azq:G3580_14235"/>
<comment type="similarity">
    <text evidence="1 6">Belongs to the XseB family.</text>
</comment>
<proteinExistence type="inferred from homology"/>
<keyword evidence="4 6" id="KW-0378">Hydrolase</keyword>
<gene>
    <name evidence="6 8" type="primary">xseB</name>
    <name evidence="8" type="ORF">G3580_14235</name>
</gene>
<dbReference type="HAMAP" id="MF_00337">
    <property type="entry name" value="Exonuc_7_S"/>
    <property type="match status" value="1"/>
</dbReference>
<dbReference type="Proteomes" id="UP000501991">
    <property type="component" value="Chromosome"/>
</dbReference>
<comment type="subcellular location">
    <subcellularLocation>
        <location evidence="6">Cytoplasm</location>
    </subcellularLocation>
</comment>
<evidence type="ECO:0000256" key="3">
    <source>
        <dbReference type="ARBA" id="ARBA00022722"/>
    </source>
</evidence>
<sequence length="74" mass="8197">MAKSAKTPRNFEAAIAQLEEIVAAMESRELPLEEALDHYQNGIGLLRYCQDTLSRAETRIEALEADTDEGDAES</sequence>
<dbReference type="EC" id="3.1.11.6" evidence="6"/>
<dbReference type="GO" id="GO:0008855">
    <property type="term" value="F:exodeoxyribonuclease VII activity"/>
    <property type="evidence" value="ECO:0007669"/>
    <property type="project" value="UniProtKB-UniRule"/>
</dbReference>
<dbReference type="PANTHER" id="PTHR34137:SF1">
    <property type="entry name" value="EXODEOXYRIBONUCLEASE 7 SMALL SUBUNIT"/>
    <property type="match status" value="1"/>
</dbReference>
<evidence type="ECO:0000256" key="2">
    <source>
        <dbReference type="ARBA" id="ARBA00022490"/>
    </source>
</evidence>
<protein>
    <recommendedName>
        <fullName evidence="6">Exodeoxyribonuclease 7 small subunit</fullName>
        <ecNumber evidence="6">3.1.11.6</ecNumber>
    </recommendedName>
    <alternativeName>
        <fullName evidence="6">Exodeoxyribonuclease VII small subunit</fullName>
        <shortName evidence="6">Exonuclease VII small subunit</shortName>
    </alternativeName>
</protein>
<dbReference type="PIRSF" id="PIRSF006488">
    <property type="entry name" value="Exonuc_VII_S"/>
    <property type="match status" value="1"/>
</dbReference>
<dbReference type="EMBL" id="CP048836">
    <property type="protein sequence ID" value="QID18680.1"/>
    <property type="molecule type" value="Genomic_DNA"/>
</dbReference>
<comment type="subunit">
    <text evidence="6">Heterooligomer composed of large and small subunits.</text>
</comment>
<reference evidence="8 9" key="1">
    <citation type="submission" date="2020-02" db="EMBL/GenBank/DDBJ databases">
        <title>Nitrogenibacter mangrovi gen. nov., sp. nov. isolated from mangrove sediment, a denitrifying betaproteobacterium.</title>
        <authorList>
            <person name="Liao H."/>
            <person name="Tian Y."/>
        </authorList>
    </citation>
    <scope>NUCLEOTIDE SEQUENCE [LARGE SCALE GENOMIC DNA]</scope>
    <source>
        <strain evidence="8 9">M9-3-2</strain>
    </source>
</reference>
<evidence type="ECO:0000256" key="4">
    <source>
        <dbReference type="ARBA" id="ARBA00022801"/>
    </source>
</evidence>
<comment type="catalytic activity">
    <reaction evidence="6">
        <text>Exonucleolytic cleavage in either 5'- to 3'- or 3'- to 5'-direction to yield nucleoside 5'-phosphates.</text>
        <dbReference type="EC" id="3.1.11.6"/>
    </reaction>
</comment>
<evidence type="ECO:0000256" key="5">
    <source>
        <dbReference type="ARBA" id="ARBA00022839"/>
    </source>
</evidence>
<keyword evidence="3 6" id="KW-0540">Nuclease</keyword>
<dbReference type="GO" id="GO:0006308">
    <property type="term" value="P:DNA catabolic process"/>
    <property type="evidence" value="ECO:0007669"/>
    <property type="project" value="UniProtKB-UniRule"/>
</dbReference>
<evidence type="ECO:0000256" key="6">
    <source>
        <dbReference type="HAMAP-Rule" id="MF_00337"/>
    </source>
</evidence>
<accession>A0A6C1B8K9</accession>
<dbReference type="RefSeq" id="WP_173766571.1">
    <property type="nucleotide sequence ID" value="NZ_CP048836.1"/>
</dbReference>
<keyword evidence="7" id="KW-0175">Coiled coil</keyword>
<evidence type="ECO:0000256" key="1">
    <source>
        <dbReference type="ARBA" id="ARBA00009998"/>
    </source>
</evidence>
<dbReference type="SUPFAM" id="SSF116842">
    <property type="entry name" value="XseB-like"/>
    <property type="match status" value="1"/>
</dbReference>
<name>A0A6C1B8K9_9RHOO</name>
<dbReference type="AlphaFoldDB" id="A0A6C1B8K9"/>
<evidence type="ECO:0000256" key="7">
    <source>
        <dbReference type="SAM" id="Coils"/>
    </source>
</evidence>
<evidence type="ECO:0000313" key="9">
    <source>
        <dbReference type="Proteomes" id="UP000501991"/>
    </source>
</evidence>
<feature type="coiled-coil region" evidence="7">
    <location>
        <begin position="46"/>
        <end position="73"/>
    </location>
</feature>
<keyword evidence="5 6" id="KW-0269">Exonuclease</keyword>
<dbReference type="NCBIfam" id="TIGR01280">
    <property type="entry name" value="xseB"/>
    <property type="match status" value="1"/>
</dbReference>
<dbReference type="NCBIfam" id="NF002140">
    <property type="entry name" value="PRK00977.1-4"/>
    <property type="match status" value="1"/>
</dbReference>
<comment type="function">
    <text evidence="6">Bidirectionally degrades single-stranded DNA into large acid-insoluble oligonucleotides, which are then degraded further into small acid-soluble oligonucleotides.</text>
</comment>
<organism evidence="8 9">
    <name type="scientific">Nitrogeniibacter mangrovi</name>
    <dbReference type="NCBI Taxonomy" id="2016596"/>
    <lineage>
        <taxon>Bacteria</taxon>
        <taxon>Pseudomonadati</taxon>
        <taxon>Pseudomonadota</taxon>
        <taxon>Betaproteobacteria</taxon>
        <taxon>Rhodocyclales</taxon>
        <taxon>Zoogloeaceae</taxon>
        <taxon>Nitrogeniibacter</taxon>
    </lineage>
</organism>
<dbReference type="GO" id="GO:0005829">
    <property type="term" value="C:cytosol"/>
    <property type="evidence" value="ECO:0007669"/>
    <property type="project" value="TreeGrafter"/>
</dbReference>